<sequence>MEYDTGDKETLIKAIRSEVEVFGASFFRRNYARFFSDDELHKKSVQQLREVHSQLQKDAWGFLNKCTDDHKEDLANWLDQSENDADYLYWCRVPIWSIWESALLLLGKDPEKVGQFKLEEYQRRFPLDAFTVKFKRLISLLSRYMWCGELKNQIPPSALLTWAEQLQLEDIPIGLKETLLSLGKHVDWKIQYEQLNKQYNEAVKLLTEKDQQIETLSNLESNQQQLGRKTLLKMILGMAMHKYAYDPAAKQNAATGSKKNSIHAGLALSGISVTDETIKAYLDEAKDIVLDIKN</sequence>
<evidence type="ECO:0000313" key="3">
    <source>
        <dbReference type="Proteomes" id="UP000032430"/>
    </source>
</evidence>
<dbReference type="Proteomes" id="UP000032430">
    <property type="component" value="Chromosome I"/>
</dbReference>
<name>A0A098FZM3_9GAMM</name>
<protein>
    <submittedName>
        <fullName evidence="2">Uncharacterized protein</fullName>
    </submittedName>
</protein>
<feature type="coiled-coil region" evidence="1">
    <location>
        <begin position="189"/>
        <end position="222"/>
    </location>
</feature>
<reference evidence="3" key="1">
    <citation type="submission" date="2014-09" db="EMBL/GenBank/DDBJ databases">
        <authorList>
            <person name="Gomez-Valero L."/>
        </authorList>
    </citation>
    <scope>NUCLEOTIDE SEQUENCE [LARGE SCALE GENOMIC DNA]</scope>
    <source>
        <strain evidence="3">ATCC700992</strain>
    </source>
</reference>
<dbReference type="OrthoDB" id="7108001at2"/>
<dbReference type="AlphaFoldDB" id="A0A098FZM3"/>
<evidence type="ECO:0000256" key="1">
    <source>
        <dbReference type="SAM" id="Coils"/>
    </source>
</evidence>
<dbReference type="RefSeq" id="WP_045094523.1">
    <property type="nucleotide sequence ID" value="NZ_LN614827.1"/>
</dbReference>
<keyword evidence="1" id="KW-0175">Coiled coil</keyword>
<keyword evidence="3" id="KW-1185">Reference proteome</keyword>
<dbReference type="KEGG" id="lfa:LFA_0205"/>
<evidence type="ECO:0000313" key="2">
    <source>
        <dbReference type="EMBL" id="CEG55683.1"/>
    </source>
</evidence>
<dbReference type="STRING" id="1212491.LFA_0205"/>
<dbReference type="HOGENOM" id="CLU_945917_0_0_6"/>
<dbReference type="EMBL" id="LN614827">
    <property type="protein sequence ID" value="CEG55683.1"/>
    <property type="molecule type" value="Genomic_DNA"/>
</dbReference>
<accession>A0A098FZM3</accession>
<gene>
    <name evidence="2" type="ORF">LFA_0205</name>
</gene>
<organism evidence="2 3">
    <name type="scientific">Legionella fallonii LLAP-10</name>
    <dbReference type="NCBI Taxonomy" id="1212491"/>
    <lineage>
        <taxon>Bacteria</taxon>
        <taxon>Pseudomonadati</taxon>
        <taxon>Pseudomonadota</taxon>
        <taxon>Gammaproteobacteria</taxon>
        <taxon>Legionellales</taxon>
        <taxon>Legionellaceae</taxon>
        <taxon>Legionella</taxon>
    </lineage>
</organism>
<proteinExistence type="predicted"/>